<sequence>MFLCIHLSCMIIFMNCLKYGRFVVHHKLSLRIVLMFRFVDFCSCPRNIIYERLLALHIQSTIPYLLVSIVFLRPYLYFFCRSITHLSFLLF</sequence>
<dbReference type="AlphaFoldDB" id="A0A5D2LMJ1"/>
<dbReference type="Proteomes" id="UP000322667">
    <property type="component" value="Chromosome D03"/>
</dbReference>
<accession>A0A5D2LMJ1</accession>
<gene>
    <name evidence="2" type="ORF">ES332_D03G124100v1</name>
</gene>
<keyword evidence="1" id="KW-0732">Signal</keyword>
<organism evidence="2 3">
    <name type="scientific">Gossypium tomentosum</name>
    <name type="common">Hawaiian cotton</name>
    <name type="synonym">Gossypium sandvicense</name>
    <dbReference type="NCBI Taxonomy" id="34277"/>
    <lineage>
        <taxon>Eukaryota</taxon>
        <taxon>Viridiplantae</taxon>
        <taxon>Streptophyta</taxon>
        <taxon>Embryophyta</taxon>
        <taxon>Tracheophyta</taxon>
        <taxon>Spermatophyta</taxon>
        <taxon>Magnoliopsida</taxon>
        <taxon>eudicotyledons</taxon>
        <taxon>Gunneridae</taxon>
        <taxon>Pentapetalae</taxon>
        <taxon>rosids</taxon>
        <taxon>malvids</taxon>
        <taxon>Malvales</taxon>
        <taxon>Malvaceae</taxon>
        <taxon>Malvoideae</taxon>
        <taxon>Gossypium</taxon>
    </lineage>
</organism>
<proteinExistence type="predicted"/>
<name>A0A5D2LMJ1_GOSTO</name>
<feature type="signal peptide" evidence="1">
    <location>
        <begin position="1"/>
        <end position="16"/>
    </location>
</feature>
<keyword evidence="3" id="KW-1185">Reference proteome</keyword>
<reference evidence="2 3" key="1">
    <citation type="submission" date="2019-07" db="EMBL/GenBank/DDBJ databases">
        <title>WGS assembly of Gossypium tomentosum.</title>
        <authorList>
            <person name="Chen Z.J."/>
            <person name="Sreedasyam A."/>
            <person name="Ando A."/>
            <person name="Song Q."/>
            <person name="De L."/>
            <person name="Hulse-Kemp A."/>
            <person name="Ding M."/>
            <person name="Ye W."/>
            <person name="Kirkbride R."/>
            <person name="Jenkins J."/>
            <person name="Plott C."/>
            <person name="Lovell J."/>
            <person name="Lin Y.-M."/>
            <person name="Vaughn R."/>
            <person name="Liu B."/>
            <person name="Li W."/>
            <person name="Simpson S."/>
            <person name="Scheffler B."/>
            <person name="Saski C."/>
            <person name="Grover C."/>
            <person name="Hu G."/>
            <person name="Conover J."/>
            <person name="Carlson J."/>
            <person name="Shu S."/>
            <person name="Boston L."/>
            <person name="Williams M."/>
            <person name="Peterson D."/>
            <person name="Mcgee K."/>
            <person name="Jones D."/>
            <person name="Wendel J."/>
            <person name="Stelly D."/>
            <person name="Grimwood J."/>
            <person name="Schmutz J."/>
        </authorList>
    </citation>
    <scope>NUCLEOTIDE SEQUENCE [LARGE SCALE GENOMIC DNA]</scope>
    <source>
        <strain evidence="2">7179.01</strain>
    </source>
</reference>
<evidence type="ECO:0000313" key="3">
    <source>
        <dbReference type="Proteomes" id="UP000322667"/>
    </source>
</evidence>
<dbReference type="EMBL" id="CM017625">
    <property type="protein sequence ID" value="TYH80320.1"/>
    <property type="molecule type" value="Genomic_DNA"/>
</dbReference>
<feature type="chain" id="PRO_5022682043" evidence="1">
    <location>
        <begin position="17"/>
        <end position="91"/>
    </location>
</feature>
<evidence type="ECO:0000313" key="2">
    <source>
        <dbReference type="EMBL" id="TYH80320.1"/>
    </source>
</evidence>
<protein>
    <submittedName>
        <fullName evidence="2">Uncharacterized protein</fullName>
    </submittedName>
</protein>
<evidence type="ECO:0000256" key="1">
    <source>
        <dbReference type="SAM" id="SignalP"/>
    </source>
</evidence>